<dbReference type="InterPro" id="IPR016162">
    <property type="entry name" value="Ald_DH_N"/>
</dbReference>
<dbReference type="Gene3D" id="3.40.309.10">
    <property type="entry name" value="Aldehyde Dehydrogenase, Chain A, domain 2"/>
    <property type="match status" value="1"/>
</dbReference>
<dbReference type="InterPro" id="IPR002872">
    <property type="entry name" value="Proline_DH_dom"/>
</dbReference>
<evidence type="ECO:0000256" key="5">
    <source>
        <dbReference type="ARBA" id="ARBA00048142"/>
    </source>
</evidence>
<organism evidence="11 12">
    <name type="scientific">Arachnia rubra</name>
    <dbReference type="NCBI Taxonomy" id="1547448"/>
    <lineage>
        <taxon>Bacteria</taxon>
        <taxon>Bacillati</taxon>
        <taxon>Actinomycetota</taxon>
        <taxon>Actinomycetes</taxon>
        <taxon>Propionibacteriales</taxon>
        <taxon>Propionibacteriaceae</taxon>
        <taxon>Arachnia</taxon>
    </lineage>
</organism>
<dbReference type="Proteomes" id="UP000678513">
    <property type="component" value="Chromosome"/>
</dbReference>
<dbReference type="Gene3D" id="3.20.20.220">
    <property type="match status" value="1"/>
</dbReference>
<dbReference type="InterPro" id="IPR025703">
    <property type="entry name" value="Bifunct_PutA"/>
</dbReference>
<reference evidence="11 12" key="1">
    <citation type="submission" date="2021-03" db="EMBL/GenBank/DDBJ databases">
        <title>Human Oral Microbial Genomes.</title>
        <authorList>
            <person name="Johnston C.D."/>
            <person name="Chen T."/>
            <person name="Dewhirst F.E."/>
        </authorList>
    </citation>
    <scope>NUCLEOTIDE SEQUENCE [LARGE SCALE GENOMIC DNA]</scope>
    <source>
        <strain evidence="11 12">DSMZ 100122</strain>
    </source>
</reference>
<sequence>MSNVTNTSLIDKAVRTARRWAQRSLAYPEPRAAKLLASALDHPDGLRFTLEFVDGVLRPEDPAVAARNLGRLARQPVPFLPSYLRAGLGLGVAPAPRAMLPAVRRAFSVLLGDLVVDIGSDLGPALARLRRSGASLNINLLGEAVLGDEHASSRLNRTIDLLNRPDVDYVSIKVSSVMGPHSPWAHDVTVKEAVVRLGPLMETADRTGKLVNLDMEEYRDLHLTLEVFEQFAMKLPNLRMGLAVQAYLRESPLMIEQIQELARRRHEAGGVPLRVRLVKGANLAMERTQAELRGWPNPVLPSKVETDASYLSALDRLLTPESINTLHLGAASHNIYSLATAVELAKSRGITSGFGIEMLAGMAVPLQRVILEDLGALRLYVPVVPRSEFDSAITYLVRRLEENAAPENFMSGAASLGRNAAFLDKEEGRFRDAVELIGSPTPAAWAQQERSEPTPVFTNTPDTDPALLSNQRWADSIREALGGSDLGNNTVAEGTLDSAEALDEVLETAVAAGKRWAATPAKERAAALHRLGAELEAMRTQLVTVAADEVGKLIDQADIEVSEACDFAHYYASLAGEEVDGATHVPPRVTAVVPPWNFPIAIPLGGVAASLAAGSAVVLKPASPSRRCAALLAEACWRAGLPHDLVQYVIMGDRSLGKRLVSDERVELVVLTGSAETAEMFRSWRPNLPLLAETSGKNTLIVTPSADLDLAAADLVASAFGHAGQKCSAASLGILVGSVARSRRFLDQLVDATSSLVVAWPEDPAAQMGPLTEVPGEKLKRGLTELEHGQSWLVKPQRIDDRLWRPGIRVGVRPGSAFHQVEYFGPVLGLMAARDLEQAIDWQNGTEYGLTAGIHSLDAEEIQLWLDYVKAGNLYVNRGITGAIVRRQPFGGWKRSAVGTGGKAGGPNYLVGFGSWKPEDLDSSSALTEPRLVRLIQAAAPILDEEQLARLNVAASSDQAAWRTLFGVAHDPSALTAEINAFRYRPTAVTVRVESDDPIAVLREASAAVVTGSPAMFSFREEPAEDLAGVLTELGLTVRVEDDTTFDRDIRGRVRHLGDRDLLTAVGGSIDVSVHSSPTLYPGRLALLPYLHEQAVSVTNHRFGHPTPLTDDLRI</sequence>
<evidence type="ECO:0000256" key="4">
    <source>
        <dbReference type="ARBA" id="ARBA00023027"/>
    </source>
</evidence>
<keyword evidence="12" id="KW-1185">Reference proteome</keyword>
<proteinExistence type="inferred from homology"/>
<feature type="domain" description="Aldehyde dehydrogenase" evidence="9">
    <location>
        <begin position="489"/>
        <end position="907"/>
    </location>
</feature>
<dbReference type="PROSITE" id="PS00687">
    <property type="entry name" value="ALDEHYDE_DEHYDR_GLU"/>
    <property type="match status" value="1"/>
</dbReference>
<protein>
    <recommendedName>
        <fullName evidence="2">L-glutamate gamma-semialdehyde dehydrogenase</fullName>
        <ecNumber evidence="2">1.2.1.88</ecNumber>
    </recommendedName>
</protein>
<feature type="domain" description="Proline dehydrogenase" evidence="10">
    <location>
        <begin position="126"/>
        <end position="411"/>
    </location>
</feature>
<dbReference type="InterPro" id="IPR050485">
    <property type="entry name" value="Proline_metab_enzyme"/>
</dbReference>
<evidence type="ECO:0000259" key="9">
    <source>
        <dbReference type="Pfam" id="PF00171"/>
    </source>
</evidence>
<dbReference type="PANTHER" id="PTHR42862">
    <property type="entry name" value="DELTA-1-PYRROLINE-5-CARBOXYLATE DEHYDROGENASE 1, ISOFORM A-RELATED"/>
    <property type="match status" value="1"/>
</dbReference>
<comment type="catalytic activity">
    <reaction evidence="5">
        <text>L-glutamate 5-semialdehyde + NAD(+) + H2O = L-glutamate + NADH + 2 H(+)</text>
        <dbReference type="Rhea" id="RHEA:30235"/>
        <dbReference type="ChEBI" id="CHEBI:15377"/>
        <dbReference type="ChEBI" id="CHEBI:15378"/>
        <dbReference type="ChEBI" id="CHEBI:29985"/>
        <dbReference type="ChEBI" id="CHEBI:57540"/>
        <dbReference type="ChEBI" id="CHEBI:57945"/>
        <dbReference type="ChEBI" id="CHEBI:58066"/>
        <dbReference type="EC" id="1.2.1.88"/>
    </reaction>
</comment>
<feature type="region of interest" description="Disordered" evidence="8">
    <location>
        <begin position="441"/>
        <end position="464"/>
    </location>
</feature>
<evidence type="ECO:0000256" key="1">
    <source>
        <dbReference type="ARBA" id="ARBA00004786"/>
    </source>
</evidence>
<evidence type="ECO:0000256" key="3">
    <source>
        <dbReference type="ARBA" id="ARBA00023002"/>
    </source>
</evidence>
<dbReference type="InterPro" id="IPR016160">
    <property type="entry name" value="Ald_DH_CS_CYS"/>
</dbReference>
<dbReference type="PANTHER" id="PTHR42862:SF1">
    <property type="entry name" value="DELTA-1-PYRROLINE-5-CARBOXYLATE DEHYDROGENASE 2, ISOFORM A-RELATED"/>
    <property type="match status" value="1"/>
</dbReference>
<evidence type="ECO:0000256" key="8">
    <source>
        <dbReference type="SAM" id="MobiDB-lite"/>
    </source>
</evidence>
<feature type="active site" evidence="6">
    <location>
        <position position="693"/>
    </location>
</feature>
<dbReference type="RefSeq" id="WP_212322455.1">
    <property type="nucleotide sequence ID" value="NZ_AP024463.1"/>
</dbReference>
<evidence type="ECO:0000256" key="2">
    <source>
        <dbReference type="ARBA" id="ARBA00012884"/>
    </source>
</evidence>
<comment type="pathway">
    <text evidence="1">Amino-acid degradation; L-proline degradation into L-glutamate; L-glutamate from L-proline: step 2/2.</text>
</comment>
<evidence type="ECO:0000259" key="10">
    <source>
        <dbReference type="Pfam" id="PF01619"/>
    </source>
</evidence>
<evidence type="ECO:0000256" key="6">
    <source>
        <dbReference type="PROSITE-ProRule" id="PRU10007"/>
    </source>
</evidence>
<dbReference type="Gene3D" id="3.40.605.10">
    <property type="entry name" value="Aldehyde Dehydrogenase, Chain A, domain 1"/>
    <property type="match status" value="1"/>
</dbReference>
<evidence type="ECO:0000313" key="12">
    <source>
        <dbReference type="Proteomes" id="UP000678513"/>
    </source>
</evidence>
<accession>A0ABX7Y4G7</accession>
<dbReference type="InterPro" id="IPR016163">
    <property type="entry name" value="Ald_DH_C"/>
</dbReference>
<evidence type="ECO:0000313" key="11">
    <source>
        <dbReference type="EMBL" id="QUC07721.1"/>
    </source>
</evidence>
<dbReference type="SUPFAM" id="SSF51730">
    <property type="entry name" value="FAD-linked oxidoreductase"/>
    <property type="match status" value="1"/>
</dbReference>
<dbReference type="InterPro" id="IPR015590">
    <property type="entry name" value="Aldehyde_DH_dom"/>
</dbReference>
<gene>
    <name evidence="11" type="ORF">J5A65_12450</name>
</gene>
<keyword evidence="4" id="KW-0520">NAD</keyword>
<name>A0ABX7Y4G7_9ACTN</name>
<dbReference type="InterPro" id="IPR029041">
    <property type="entry name" value="FAD-linked_oxidoreductase-like"/>
</dbReference>
<dbReference type="PIRSF" id="PIRSF000197">
    <property type="entry name" value="Bifunct_PutA"/>
    <property type="match status" value="1"/>
</dbReference>
<dbReference type="EMBL" id="CP072384">
    <property type="protein sequence ID" value="QUC07721.1"/>
    <property type="molecule type" value="Genomic_DNA"/>
</dbReference>
<evidence type="ECO:0000256" key="7">
    <source>
        <dbReference type="RuleBase" id="RU003345"/>
    </source>
</evidence>
<dbReference type="InterPro" id="IPR029510">
    <property type="entry name" value="Ald_DH_CS_GLU"/>
</dbReference>
<dbReference type="SUPFAM" id="SSF53720">
    <property type="entry name" value="ALDH-like"/>
    <property type="match status" value="1"/>
</dbReference>
<dbReference type="Pfam" id="PF00171">
    <property type="entry name" value="Aldedh"/>
    <property type="match status" value="1"/>
</dbReference>
<keyword evidence="3 7" id="KW-0560">Oxidoreductase</keyword>
<comment type="similarity">
    <text evidence="7">Belongs to the aldehyde dehydrogenase family.</text>
</comment>
<dbReference type="InterPro" id="IPR016161">
    <property type="entry name" value="Ald_DH/histidinol_DH"/>
</dbReference>
<dbReference type="Pfam" id="PF01619">
    <property type="entry name" value="Pro_dh"/>
    <property type="match status" value="1"/>
</dbReference>
<dbReference type="EC" id="1.2.1.88" evidence="2"/>
<dbReference type="PROSITE" id="PS00070">
    <property type="entry name" value="ALDEHYDE_DEHYDR_CYS"/>
    <property type="match status" value="1"/>
</dbReference>